<dbReference type="FunFam" id="3.40.50.300:FF:000398">
    <property type="entry name" value="Type IV pilus assembly ATPase PilB"/>
    <property type="match status" value="1"/>
</dbReference>
<dbReference type="FunFam" id="3.30.450.90:FF:000001">
    <property type="entry name" value="Type II secretion system ATPase GspE"/>
    <property type="match status" value="1"/>
</dbReference>
<dbReference type="InterPro" id="IPR007831">
    <property type="entry name" value="T2SS_GspE_N"/>
</dbReference>
<dbReference type="SUPFAM" id="SSF52540">
    <property type="entry name" value="P-loop containing nucleoside triphosphate hydrolases"/>
    <property type="match status" value="1"/>
</dbReference>
<dbReference type="Proteomes" id="UP000051124">
    <property type="component" value="Unassembled WGS sequence"/>
</dbReference>
<keyword evidence="2" id="KW-0547">Nucleotide-binding</keyword>
<dbReference type="PANTHER" id="PTHR30258:SF1">
    <property type="entry name" value="PROTEIN TRANSPORT PROTEIN HOFB HOMOLOG"/>
    <property type="match status" value="1"/>
</dbReference>
<dbReference type="InterPro" id="IPR001482">
    <property type="entry name" value="T2SS/T4SS_dom"/>
</dbReference>
<comment type="similarity">
    <text evidence="1">Belongs to the GSP E family.</text>
</comment>
<dbReference type="PATRIC" id="fig|1703771.3.peg.1682"/>
<evidence type="ECO:0000256" key="2">
    <source>
        <dbReference type="ARBA" id="ARBA00022741"/>
    </source>
</evidence>
<dbReference type="InterPro" id="IPR037257">
    <property type="entry name" value="T2SS_E_N_sf"/>
</dbReference>
<dbReference type="PANTHER" id="PTHR30258">
    <property type="entry name" value="TYPE II SECRETION SYSTEM PROTEIN GSPE-RELATED"/>
    <property type="match status" value="1"/>
</dbReference>
<dbReference type="GO" id="GO:0016887">
    <property type="term" value="F:ATP hydrolysis activity"/>
    <property type="evidence" value="ECO:0007669"/>
    <property type="project" value="TreeGrafter"/>
</dbReference>
<dbReference type="AlphaFoldDB" id="A0A0S7WHS8"/>
<dbReference type="EMBL" id="LIZT01000045">
    <property type="protein sequence ID" value="KPJ49725.1"/>
    <property type="molecule type" value="Genomic_DNA"/>
</dbReference>
<evidence type="ECO:0000313" key="6">
    <source>
        <dbReference type="Proteomes" id="UP000051124"/>
    </source>
</evidence>
<feature type="domain" description="Bacterial type II secretion system protein E" evidence="4">
    <location>
        <begin position="381"/>
        <end position="395"/>
    </location>
</feature>
<dbReference type="Pfam" id="PF00437">
    <property type="entry name" value="T2SSE"/>
    <property type="match status" value="1"/>
</dbReference>
<dbReference type="Pfam" id="PF05157">
    <property type="entry name" value="MshEN"/>
    <property type="match status" value="1"/>
</dbReference>
<organism evidence="5 6">
    <name type="scientific">candidate division TA06 bacterium DG_26</name>
    <dbReference type="NCBI Taxonomy" id="1703771"/>
    <lineage>
        <taxon>Bacteria</taxon>
        <taxon>Bacteria division TA06</taxon>
    </lineage>
</organism>
<proteinExistence type="inferred from homology"/>
<protein>
    <submittedName>
        <fullName evidence="5">Type II secretion system protein E</fullName>
    </submittedName>
</protein>
<dbReference type="GO" id="GO:0005524">
    <property type="term" value="F:ATP binding"/>
    <property type="evidence" value="ECO:0007669"/>
    <property type="project" value="UniProtKB-KW"/>
</dbReference>
<reference evidence="5 6" key="1">
    <citation type="journal article" date="2015" name="Microbiome">
        <title>Genomic resolution of linkages in carbon, nitrogen, and sulfur cycling among widespread estuary sediment bacteria.</title>
        <authorList>
            <person name="Baker B.J."/>
            <person name="Lazar C.S."/>
            <person name="Teske A.P."/>
            <person name="Dick G.J."/>
        </authorList>
    </citation>
    <scope>NUCLEOTIDE SEQUENCE [LARGE SCALE GENOMIC DNA]</scope>
    <source>
        <strain evidence="5">DG_26</strain>
    </source>
</reference>
<dbReference type="CDD" id="cd01129">
    <property type="entry name" value="PulE-GspE-like"/>
    <property type="match status" value="1"/>
</dbReference>
<evidence type="ECO:0000256" key="1">
    <source>
        <dbReference type="ARBA" id="ARBA00006611"/>
    </source>
</evidence>
<keyword evidence="3" id="KW-0067">ATP-binding</keyword>
<dbReference type="Gene3D" id="3.30.450.90">
    <property type="match status" value="1"/>
</dbReference>
<comment type="caution">
    <text evidence="5">The sequence shown here is derived from an EMBL/GenBank/DDBJ whole genome shotgun (WGS) entry which is preliminary data.</text>
</comment>
<dbReference type="PROSITE" id="PS00662">
    <property type="entry name" value="T2SP_E"/>
    <property type="match status" value="1"/>
</dbReference>
<evidence type="ECO:0000313" key="5">
    <source>
        <dbReference type="EMBL" id="KPJ49725.1"/>
    </source>
</evidence>
<evidence type="ECO:0000256" key="3">
    <source>
        <dbReference type="ARBA" id="ARBA00022840"/>
    </source>
</evidence>
<dbReference type="GO" id="GO:0005886">
    <property type="term" value="C:plasma membrane"/>
    <property type="evidence" value="ECO:0007669"/>
    <property type="project" value="TreeGrafter"/>
</dbReference>
<dbReference type="FunFam" id="3.30.300.160:FF:000002">
    <property type="entry name" value="Type II secretion system protein E"/>
    <property type="match status" value="1"/>
</dbReference>
<dbReference type="InterPro" id="IPR027417">
    <property type="entry name" value="P-loop_NTPase"/>
</dbReference>
<sequence length="563" mass="62628">MGKRIGQMLIEEGIINEEQLNYALEEQRKNGNRLGTNFIKLGMAKPQKITELLGKQYMVPAIDLSQRELDLPTLELIPAEVAIKYQVIPVERRGKSIKLVMANPLDVFAIDDVRFITGLKVVPAVCAELTIRQCIDKYYHAQDLETKVMEGLKDVALEVVAEGAAEEEMGDLALATTAAPVVNMVNHIISEAVTNRASDIHIEPYDREMRVRYRIDGVLHDVLRPPYRYKGAIISRMKIMSKMKVEEKRRPQDGRIKIKVRDRVVDLRVSTVPTLYGEKVALRVLDRAAVSFDLSALGFDETSLQLFQRSIKNPNGIVLVTGPTGCGKTTTLYAGLNCINDPKVNITTAEDPVEFGMMGINQLHVRESVGLDFASALRAFLRQDPDIIMVGEIRDKETAEIAIRASLTGHLVLSTVHTNTAAATVTRLINMGVEPFLIASTLIMVVSQRLLRTLCSSCKEEYQPPPKLFTKAHIDPSRFGGTLYRAQGCPECRNTGYKGRVGIFEVMRITPEIRSLILERATTGKVQDSAVRDGMSTLREAALMKLKKGVVDLTEVLKETTVE</sequence>
<gene>
    <name evidence="5" type="ORF">AMJ40_04930</name>
</gene>
<accession>A0A0S7WHS8</accession>
<name>A0A0S7WHS8_UNCT6</name>
<evidence type="ECO:0000259" key="4">
    <source>
        <dbReference type="PROSITE" id="PS00662"/>
    </source>
</evidence>
<dbReference type="SUPFAM" id="SSF160246">
    <property type="entry name" value="EspE N-terminal domain-like"/>
    <property type="match status" value="1"/>
</dbReference>
<dbReference type="Gene3D" id="3.30.300.160">
    <property type="entry name" value="Type II secretion system, protein E, N-terminal domain"/>
    <property type="match status" value="1"/>
</dbReference>
<dbReference type="Gene3D" id="3.40.50.300">
    <property type="entry name" value="P-loop containing nucleotide triphosphate hydrolases"/>
    <property type="match status" value="1"/>
</dbReference>